<dbReference type="Pfam" id="PF02463">
    <property type="entry name" value="SMC_N"/>
    <property type="match status" value="1"/>
</dbReference>
<sequence>MSEETLKNYVLALADADESLSEPARLAVLAALEDPAALSEALGDAPRPHLVDALTAADEASKEPVGAYLESISVAGFRGIGPEVTVPLQPGPGLTVIAGRNGSGKSTLAEALELALTGVNSRWKGKSVVWSQTWRNLHSGEPAEIRIGITEEGSGTTTIGVDWPPGADVPVDDMHSWVQRKGHKREPVTALGWDAALTMYRPLLSYDELNGILEGKPSDFYDQLYKLLGLEQLTDAINLLDAEVKKLRQPGAELKKAADLLKPVLTGHEDPRAATALTQVKKGKPDLDAIRPLITGGPAHVPPALDQARQLTVPTAEDAEPKCAALRSAAKAEQRELQRVNSLAADRAALLESSLDFHEEHGDQPCPVCGQGTLDHDWALAARAALERDQSALRDLNAARAETQQARSSVAALIRSVVRPPLADADLSSLSSARDAYDRFVDLPVCDDLALADHVDAALPGLRSAYSALAQEASNLIQSREGAWSPVALRLAEWLQKAEASLAVVDQLAVATEALKWLLANAGRLRNERITPLAERARKIWAALRQASNVELGGIRLEGQKTSRRVVLQAAVDGSETEAFGVMSQGELQALALAIFIPRATSVESPFRFLVFDDPIQAMDPSKIDGFLEILTGLAKNRQVIVMTHDNRLPAAIRASRAPARIVEVTRAANSSISVVESTRPATRLLDDAFAIAVDDAVPEDIKRSAIPILCREALEAAAWDAYASKAHTAGRSREEIEAAWEDATKTAKRLALALGRSADDDLAVDKWKNGGRARRDTLSVVNKGVHQGVSDYKGAVNDARLAVGDLVGGAA</sequence>
<dbReference type="EMBL" id="ADNV01000197">
    <property type="protein sequence ID" value="EFG78004.1"/>
    <property type="molecule type" value="Genomic_DNA"/>
</dbReference>
<name>D5P7C9_9MYCO</name>
<dbReference type="SUPFAM" id="SSF52540">
    <property type="entry name" value="P-loop containing nucleoside triphosphate hydrolases"/>
    <property type="match status" value="1"/>
</dbReference>
<evidence type="ECO:0000313" key="5">
    <source>
        <dbReference type="EMBL" id="EFG78004.1"/>
    </source>
</evidence>
<dbReference type="PANTHER" id="PTHR32114">
    <property type="entry name" value="ABC TRANSPORTER ABCH.3"/>
    <property type="match status" value="1"/>
</dbReference>
<evidence type="ECO:0000256" key="2">
    <source>
        <dbReference type="ARBA" id="ARBA00011322"/>
    </source>
</evidence>
<accession>D5P7C9</accession>
<dbReference type="eggNOG" id="COG1196">
    <property type="taxonomic scope" value="Bacteria"/>
</dbReference>
<evidence type="ECO:0000259" key="4">
    <source>
        <dbReference type="Pfam" id="PF02463"/>
    </source>
</evidence>
<dbReference type="RefSeq" id="WP_007170940.1">
    <property type="nucleotide sequence ID" value="NZ_GG770557.1"/>
</dbReference>
<organism evidence="5 6">
    <name type="scientific">Mycobacterium parascrofulaceum ATCC BAA-614</name>
    <dbReference type="NCBI Taxonomy" id="525368"/>
    <lineage>
        <taxon>Bacteria</taxon>
        <taxon>Bacillati</taxon>
        <taxon>Actinomycetota</taxon>
        <taxon>Actinomycetes</taxon>
        <taxon>Mycobacteriales</taxon>
        <taxon>Mycobacteriaceae</taxon>
        <taxon>Mycobacterium</taxon>
        <taxon>Mycobacterium simiae complex</taxon>
    </lineage>
</organism>
<dbReference type="InterPro" id="IPR003395">
    <property type="entry name" value="RecF/RecN/SMC_N"/>
</dbReference>
<dbReference type="AlphaFoldDB" id="D5P7C9"/>
<comment type="similarity">
    <text evidence="1">Belongs to the SMC family. SbcC subfamily.</text>
</comment>
<gene>
    <name evidence="5" type="ORF">HMPREF0591_2073</name>
</gene>
<proteinExistence type="inferred from homology"/>
<evidence type="ECO:0000256" key="3">
    <source>
        <dbReference type="ARBA" id="ARBA00013368"/>
    </source>
</evidence>
<evidence type="ECO:0000313" key="6">
    <source>
        <dbReference type="Proteomes" id="UP000003653"/>
    </source>
</evidence>
<dbReference type="HOGENOM" id="CLU_348453_0_0_11"/>
<reference evidence="5 6" key="1">
    <citation type="submission" date="2010-04" db="EMBL/GenBank/DDBJ databases">
        <authorList>
            <person name="Muzny D."/>
            <person name="Qin X."/>
            <person name="Deng J."/>
            <person name="Jiang H."/>
            <person name="Liu Y."/>
            <person name="Qu J."/>
            <person name="Song X.-Z."/>
            <person name="Zhang L."/>
            <person name="Thornton R."/>
            <person name="Coyle M."/>
            <person name="Francisco L."/>
            <person name="Jackson L."/>
            <person name="Javaid M."/>
            <person name="Korchina V."/>
            <person name="Kovar C."/>
            <person name="Mata R."/>
            <person name="Mathew T."/>
            <person name="Ngo R."/>
            <person name="Nguyen L."/>
            <person name="Nguyen N."/>
            <person name="Okwuonu G."/>
            <person name="Ongeri F."/>
            <person name="Pham C."/>
            <person name="Simmons D."/>
            <person name="Wilczek-Boney K."/>
            <person name="Hale W."/>
            <person name="Jakkamsetti A."/>
            <person name="Pham P."/>
            <person name="Ruth R."/>
            <person name="San Lucas F."/>
            <person name="Warren J."/>
            <person name="Zhang J."/>
            <person name="Zhao Z."/>
            <person name="Zhou C."/>
            <person name="Zhu D."/>
            <person name="Lee S."/>
            <person name="Bess C."/>
            <person name="Blankenburg K."/>
            <person name="Forbes L."/>
            <person name="Fu Q."/>
            <person name="Gubbala S."/>
            <person name="Hirani K."/>
            <person name="Jayaseelan J.C."/>
            <person name="Lara F."/>
            <person name="Munidasa M."/>
            <person name="Palculict T."/>
            <person name="Patil S."/>
            <person name="Pu L.-L."/>
            <person name="Saada N."/>
            <person name="Tang L."/>
            <person name="Weissenberger G."/>
            <person name="Zhu Y."/>
            <person name="Hemphill L."/>
            <person name="Shang Y."/>
            <person name="Youmans B."/>
            <person name="Ayvaz T."/>
            <person name="Ross M."/>
            <person name="Santibanez J."/>
            <person name="Aqrawi P."/>
            <person name="Gross S."/>
            <person name="Joshi V."/>
            <person name="Fowler G."/>
            <person name="Nazareth L."/>
            <person name="Reid J."/>
            <person name="Worley K."/>
            <person name="Petrosino J."/>
            <person name="Highlander S."/>
            <person name="Gibbs R."/>
        </authorList>
    </citation>
    <scope>NUCLEOTIDE SEQUENCE [LARGE SCALE GENOMIC DNA]</scope>
    <source>
        <strain evidence="5 6">ATCC BAA-614</strain>
    </source>
</reference>
<dbReference type="PANTHER" id="PTHR32114:SF2">
    <property type="entry name" value="ABC TRANSPORTER ABCH.3"/>
    <property type="match status" value="1"/>
</dbReference>
<comment type="caution">
    <text evidence="5">The sequence shown here is derived from an EMBL/GenBank/DDBJ whole genome shotgun (WGS) entry which is preliminary data.</text>
</comment>
<comment type="subunit">
    <text evidence="2">Heterodimer of SbcC and SbcD.</text>
</comment>
<protein>
    <recommendedName>
        <fullName evidence="3">Nuclease SbcCD subunit C</fullName>
    </recommendedName>
</protein>
<dbReference type="Gene3D" id="3.40.50.300">
    <property type="entry name" value="P-loop containing nucleotide triphosphate hydrolases"/>
    <property type="match status" value="1"/>
</dbReference>
<dbReference type="InterPro" id="IPR027417">
    <property type="entry name" value="P-loop_NTPase"/>
</dbReference>
<evidence type="ECO:0000256" key="1">
    <source>
        <dbReference type="ARBA" id="ARBA00006930"/>
    </source>
</evidence>
<dbReference type="Proteomes" id="UP000003653">
    <property type="component" value="Unassembled WGS sequence"/>
</dbReference>
<keyword evidence="6" id="KW-1185">Reference proteome</keyword>
<feature type="domain" description="RecF/RecN/SMC N-terminal" evidence="4">
    <location>
        <begin position="68"/>
        <end position="649"/>
    </location>
</feature>